<feature type="transmembrane region" description="Helical" evidence="6">
    <location>
        <begin position="116"/>
        <end position="133"/>
    </location>
</feature>
<keyword evidence="3 6" id="KW-0812">Transmembrane</keyword>
<evidence type="ECO:0000313" key="9">
    <source>
        <dbReference type="Proteomes" id="UP001352263"/>
    </source>
</evidence>
<dbReference type="RefSeq" id="WP_326505671.1">
    <property type="nucleotide sequence ID" value="NZ_JAWIIV010000004.1"/>
</dbReference>
<feature type="transmembrane region" description="Helical" evidence="6">
    <location>
        <begin position="235"/>
        <end position="253"/>
    </location>
</feature>
<feature type="transmembrane region" description="Helical" evidence="6">
    <location>
        <begin position="89"/>
        <end position="109"/>
    </location>
</feature>
<feature type="domain" description="EamA" evidence="7">
    <location>
        <begin position="4"/>
        <end position="132"/>
    </location>
</feature>
<evidence type="ECO:0000256" key="4">
    <source>
        <dbReference type="ARBA" id="ARBA00022989"/>
    </source>
</evidence>
<name>A0ABU6J6C1_9BURK</name>
<dbReference type="InterPro" id="IPR051258">
    <property type="entry name" value="Diverse_Substrate_Transporter"/>
</dbReference>
<feature type="domain" description="EamA" evidence="7">
    <location>
        <begin position="145"/>
        <end position="274"/>
    </location>
</feature>
<dbReference type="PANTHER" id="PTHR42920:SF5">
    <property type="entry name" value="EAMA DOMAIN-CONTAINING PROTEIN"/>
    <property type="match status" value="1"/>
</dbReference>
<dbReference type="EMBL" id="JAWIIV010000004">
    <property type="protein sequence ID" value="MEC4718956.1"/>
    <property type="molecule type" value="Genomic_DNA"/>
</dbReference>
<accession>A0ABU6J6C1</accession>
<gene>
    <name evidence="8" type="ORF">RY831_07345</name>
</gene>
<evidence type="ECO:0000256" key="5">
    <source>
        <dbReference type="ARBA" id="ARBA00023136"/>
    </source>
</evidence>
<protein>
    <submittedName>
        <fullName evidence="8">DMT family transporter</fullName>
    </submittedName>
</protein>
<keyword evidence="9" id="KW-1185">Reference proteome</keyword>
<comment type="subcellular location">
    <subcellularLocation>
        <location evidence="1">Cell membrane</location>
        <topology evidence="1">Multi-pass membrane protein</topology>
    </subcellularLocation>
</comment>
<dbReference type="Proteomes" id="UP001352263">
    <property type="component" value="Unassembled WGS sequence"/>
</dbReference>
<dbReference type="PANTHER" id="PTHR42920">
    <property type="entry name" value="OS03G0707200 PROTEIN-RELATED"/>
    <property type="match status" value="1"/>
</dbReference>
<feature type="transmembrane region" description="Helical" evidence="6">
    <location>
        <begin position="29"/>
        <end position="50"/>
    </location>
</feature>
<evidence type="ECO:0000256" key="6">
    <source>
        <dbReference type="SAM" id="Phobius"/>
    </source>
</evidence>
<evidence type="ECO:0000256" key="2">
    <source>
        <dbReference type="ARBA" id="ARBA00022475"/>
    </source>
</evidence>
<evidence type="ECO:0000313" key="8">
    <source>
        <dbReference type="EMBL" id="MEC4718956.1"/>
    </source>
</evidence>
<dbReference type="Pfam" id="PF00892">
    <property type="entry name" value="EamA"/>
    <property type="match status" value="2"/>
</dbReference>
<evidence type="ECO:0000259" key="7">
    <source>
        <dbReference type="Pfam" id="PF00892"/>
    </source>
</evidence>
<comment type="caution">
    <text evidence="8">The sequence shown here is derived from an EMBL/GenBank/DDBJ whole genome shotgun (WGS) entry which is preliminary data.</text>
</comment>
<feature type="transmembrane region" description="Helical" evidence="6">
    <location>
        <begin position="259"/>
        <end position="275"/>
    </location>
</feature>
<dbReference type="InterPro" id="IPR037185">
    <property type="entry name" value="EmrE-like"/>
</dbReference>
<feature type="transmembrane region" description="Helical" evidence="6">
    <location>
        <begin position="203"/>
        <end position="223"/>
    </location>
</feature>
<evidence type="ECO:0000256" key="1">
    <source>
        <dbReference type="ARBA" id="ARBA00004651"/>
    </source>
</evidence>
<dbReference type="SUPFAM" id="SSF103481">
    <property type="entry name" value="Multidrug resistance efflux transporter EmrE"/>
    <property type="match status" value="2"/>
</dbReference>
<dbReference type="InterPro" id="IPR000620">
    <property type="entry name" value="EamA_dom"/>
</dbReference>
<keyword evidence="2" id="KW-1003">Cell membrane</keyword>
<organism evidence="8 9">
    <name type="scientific">Noviherbaspirillum album</name>
    <dbReference type="NCBI Taxonomy" id="3080276"/>
    <lineage>
        <taxon>Bacteria</taxon>
        <taxon>Pseudomonadati</taxon>
        <taxon>Pseudomonadota</taxon>
        <taxon>Betaproteobacteria</taxon>
        <taxon>Burkholderiales</taxon>
        <taxon>Oxalobacteraceae</taxon>
        <taxon>Noviherbaspirillum</taxon>
    </lineage>
</organism>
<evidence type="ECO:0000256" key="3">
    <source>
        <dbReference type="ARBA" id="ARBA00022692"/>
    </source>
</evidence>
<keyword evidence="4 6" id="KW-1133">Transmembrane helix</keyword>
<proteinExistence type="predicted"/>
<sequence>MNAAVLQLHLATFLFGLSGVVGQLNTLDVLMVVAGRAGLAALGLFAWARIRGIGLRASRAQQWRFLLIGILLAFHWTSFFLSIRLSSVAVGLLTFSCFPIFVILLGPLFGNARMRLGDFVLVAVLMAGLRLVVPGSLDDASDLAGPLWGIASGLSFAVIQLLNHALVQSEDPVKISVYQNGVASLVLLPLLDASMLPASASDLAQLVFLGLACTALAHTLFIAGMRRVSAQTASMFTYLEPVYGIALAALLLGEIPTPGMMAGGAIILGAVFFAARRQQAASCS</sequence>
<keyword evidence="5 6" id="KW-0472">Membrane</keyword>
<reference evidence="8 9" key="1">
    <citation type="submission" date="2023-10" db="EMBL/GenBank/DDBJ databases">
        <title>Noviherbaspirillum sp. CPCC 100848 genome assembly.</title>
        <authorList>
            <person name="Li X.Y."/>
            <person name="Fang X.M."/>
        </authorList>
    </citation>
    <scope>NUCLEOTIDE SEQUENCE [LARGE SCALE GENOMIC DNA]</scope>
    <source>
        <strain evidence="8 9">CPCC 100848</strain>
    </source>
</reference>
<feature type="transmembrane region" description="Helical" evidence="6">
    <location>
        <begin position="62"/>
        <end position="83"/>
    </location>
</feature>